<gene>
    <name evidence="2" type="ORF">VB620_01550</name>
</gene>
<dbReference type="GO" id="GO:0008168">
    <property type="term" value="F:methyltransferase activity"/>
    <property type="evidence" value="ECO:0007669"/>
    <property type="project" value="UniProtKB-KW"/>
</dbReference>
<dbReference type="NCBIfam" id="TIGR01444">
    <property type="entry name" value="fkbM_fam"/>
    <property type="match status" value="1"/>
</dbReference>
<dbReference type="Gene3D" id="3.40.50.150">
    <property type="entry name" value="Vaccinia Virus protein VP39"/>
    <property type="match status" value="1"/>
</dbReference>
<dbReference type="InterPro" id="IPR029063">
    <property type="entry name" value="SAM-dependent_MTases_sf"/>
</dbReference>
<sequence length="275" mass="31683">MKMLQDIESQGKLISELLILKKKILQEYLGEAKIKKEIEEEIYYDFFLYDRLLRKYSCKRNGAIYLGGHKGEMLLALVLLGFKKILVIEPQPELFQQLQEKITVINQLLSYYDTLVEGQPTTSIEIFHTAVGAVDGEAELYMTSESQLTSLFKPKEAIINEETIYSQVKVNETIKVPLQTIDTIIEKSSGEISDFDFLYMNIQGGELKALEGAKQTLPQLQAIYLEQNLIPRYEACPEAVEIDKCLIDRNFTKVWRYTLESHGVSYDWYINRIGV</sequence>
<evidence type="ECO:0000313" key="3">
    <source>
        <dbReference type="Proteomes" id="UP001302120"/>
    </source>
</evidence>
<proteinExistence type="predicted"/>
<protein>
    <submittedName>
        <fullName evidence="2">FkbM family methyltransferase</fullName>
    </submittedName>
</protein>
<dbReference type="EMBL" id="JAYGHG010000001">
    <property type="protein sequence ID" value="MEA5580023.1"/>
    <property type="molecule type" value="Genomic_DNA"/>
</dbReference>
<dbReference type="PANTHER" id="PTHR36973:SF4">
    <property type="entry name" value="NODULATION PROTEIN"/>
    <property type="match status" value="1"/>
</dbReference>
<comment type="caution">
    <text evidence="2">The sequence shown here is derived from an EMBL/GenBank/DDBJ whole genome shotgun (WGS) entry which is preliminary data.</text>
</comment>
<dbReference type="Pfam" id="PF05050">
    <property type="entry name" value="Methyltransf_21"/>
    <property type="match status" value="1"/>
</dbReference>
<accession>A0ABU5U9K4</accession>
<feature type="domain" description="Methyltransferase FkbM" evidence="1">
    <location>
        <begin position="81"/>
        <end position="251"/>
    </location>
</feature>
<evidence type="ECO:0000259" key="1">
    <source>
        <dbReference type="Pfam" id="PF05050"/>
    </source>
</evidence>
<dbReference type="GO" id="GO:0032259">
    <property type="term" value="P:methylation"/>
    <property type="evidence" value="ECO:0007669"/>
    <property type="project" value="UniProtKB-KW"/>
</dbReference>
<evidence type="ECO:0000313" key="2">
    <source>
        <dbReference type="EMBL" id="MEA5580023.1"/>
    </source>
</evidence>
<dbReference type="InterPro" id="IPR006342">
    <property type="entry name" value="FkbM_mtfrase"/>
</dbReference>
<name>A0ABU5U9K4_9CYAN</name>
<dbReference type="Proteomes" id="UP001302120">
    <property type="component" value="Unassembled WGS sequence"/>
</dbReference>
<dbReference type="RefSeq" id="WP_323194360.1">
    <property type="nucleotide sequence ID" value="NZ_JAYGHG010000001.1"/>
</dbReference>
<keyword evidence="2" id="KW-0489">Methyltransferase</keyword>
<organism evidence="2 3">
    <name type="scientific">Nodularia harveyana UHCC-0300</name>
    <dbReference type="NCBI Taxonomy" id="2974287"/>
    <lineage>
        <taxon>Bacteria</taxon>
        <taxon>Bacillati</taxon>
        <taxon>Cyanobacteriota</taxon>
        <taxon>Cyanophyceae</taxon>
        <taxon>Nostocales</taxon>
        <taxon>Nodulariaceae</taxon>
        <taxon>Nodularia</taxon>
    </lineage>
</organism>
<dbReference type="SUPFAM" id="SSF53335">
    <property type="entry name" value="S-adenosyl-L-methionine-dependent methyltransferases"/>
    <property type="match status" value="1"/>
</dbReference>
<reference evidence="2 3" key="1">
    <citation type="submission" date="2023-12" db="EMBL/GenBank/DDBJ databases">
        <title>Baltic Sea Cyanobacteria.</title>
        <authorList>
            <person name="Delbaje E."/>
            <person name="Fewer D.P."/>
            <person name="Shishido T.K."/>
        </authorList>
    </citation>
    <scope>NUCLEOTIDE SEQUENCE [LARGE SCALE GENOMIC DNA]</scope>
    <source>
        <strain evidence="2 3">UHCC-0300</strain>
    </source>
</reference>
<keyword evidence="2" id="KW-0808">Transferase</keyword>
<dbReference type="PANTHER" id="PTHR36973">
    <property type="entry name" value="SLL1456 PROTEIN-RELATED"/>
    <property type="match status" value="1"/>
</dbReference>
<keyword evidence="3" id="KW-1185">Reference proteome</keyword>
<dbReference type="InterPro" id="IPR053188">
    <property type="entry name" value="FkbM_Methyltransferase"/>
</dbReference>